<dbReference type="EC" id="3.1.3.48" evidence="2"/>
<comment type="similarity">
    <text evidence="1">Belongs to the protein-tyrosine phosphatase family. Non-receptor class CDC14 subfamily.</text>
</comment>
<dbReference type="CDD" id="cd14499">
    <property type="entry name" value="CDC14_C"/>
    <property type="match status" value="1"/>
</dbReference>
<dbReference type="SMART" id="SM00100">
    <property type="entry name" value="cNMP"/>
    <property type="match status" value="2"/>
</dbReference>
<dbReference type="InterPro" id="IPR029021">
    <property type="entry name" value="Prot-tyrosine_phosphatase-like"/>
</dbReference>
<dbReference type="SUPFAM" id="SSF52799">
    <property type="entry name" value="(Phosphotyrosine protein) phosphatases II"/>
    <property type="match status" value="2"/>
</dbReference>
<dbReference type="PROSITE" id="PS50054">
    <property type="entry name" value="TYR_PHOSPHATASE_DUAL"/>
    <property type="match status" value="1"/>
</dbReference>
<feature type="domain" description="Cyclic nucleotide-binding" evidence="5">
    <location>
        <begin position="16"/>
        <end position="127"/>
    </location>
</feature>
<accession>A0A7S4L934</accession>
<feature type="domain" description="Tyrosine specific protein phosphatases" evidence="7">
    <location>
        <begin position="691"/>
        <end position="753"/>
    </location>
</feature>
<dbReference type="InterPro" id="IPR000387">
    <property type="entry name" value="Tyr_Pase_dom"/>
</dbReference>
<dbReference type="GO" id="GO:0004725">
    <property type="term" value="F:protein tyrosine phosphatase activity"/>
    <property type="evidence" value="ECO:0007669"/>
    <property type="project" value="UniProtKB-EC"/>
</dbReference>
<dbReference type="InterPro" id="IPR000595">
    <property type="entry name" value="cNMP-bd_dom"/>
</dbReference>
<keyword evidence="4" id="KW-0904">Protein phosphatase</keyword>
<dbReference type="EMBL" id="HBKN01032775">
    <property type="protein sequence ID" value="CAE2318096.1"/>
    <property type="molecule type" value="Transcribed_RNA"/>
</dbReference>
<proteinExistence type="inferred from homology"/>
<evidence type="ECO:0000259" key="6">
    <source>
        <dbReference type="PROSITE" id="PS50054"/>
    </source>
</evidence>
<evidence type="ECO:0000256" key="2">
    <source>
        <dbReference type="ARBA" id="ARBA00013064"/>
    </source>
</evidence>
<dbReference type="FunFam" id="3.90.190.10:FF:000006">
    <property type="entry name" value="Dual specificity protein phosphatase CDC14B"/>
    <property type="match status" value="1"/>
</dbReference>
<dbReference type="Gene3D" id="2.60.120.10">
    <property type="entry name" value="Jelly Rolls"/>
    <property type="match status" value="2"/>
</dbReference>
<evidence type="ECO:0000256" key="3">
    <source>
        <dbReference type="ARBA" id="ARBA00022801"/>
    </source>
</evidence>
<protein>
    <recommendedName>
        <fullName evidence="2">protein-tyrosine-phosphatase</fullName>
        <ecNumber evidence="2">3.1.3.48</ecNumber>
    </recommendedName>
</protein>
<dbReference type="CDD" id="cd17657">
    <property type="entry name" value="CDC14_N"/>
    <property type="match status" value="1"/>
</dbReference>
<dbReference type="Gene3D" id="3.90.190.10">
    <property type="entry name" value="Protein tyrosine phosphatase superfamily"/>
    <property type="match status" value="2"/>
</dbReference>
<feature type="domain" description="Cyclic nucleotide-binding" evidence="5">
    <location>
        <begin position="257"/>
        <end position="372"/>
    </location>
</feature>
<evidence type="ECO:0000256" key="4">
    <source>
        <dbReference type="ARBA" id="ARBA00022912"/>
    </source>
</evidence>
<evidence type="ECO:0000259" key="7">
    <source>
        <dbReference type="PROSITE" id="PS50056"/>
    </source>
</evidence>
<organism evidence="8">
    <name type="scientific">Guillardia theta</name>
    <name type="common">Cryptophyte</name>
    <name type="synonym">Cryptomonas phi</name>
    <dbReference type="NCBI Taxonomy" id="55529"/>
    <lineage>
        <taxon>Eukaryota</taxon>
        <taxon>Cryptophyceae</taxon>
        <taxon>Pyrenomonadales</taxon>
        <taxon>Geminigeraceae</taxon>
        <taxon>Guillardia</taxon>
    </lineage>
</organism>
<dbReference type="InterPro" id="IPR014710">
    <property type="entry name" value="RmlC-like_jellyroll"/>
</dbReference>
<evidence type="ECO:0000256" key="1">
    <source>
        <dbReference type="ARBA" id="ARBA00007315"/>
    </source>
</evidence>
<dbReference type="PROSITE" id="PS50042">
    <property type="entry name" value="CNMP_BINDING_3"/>
    <property type="match status" value="2"/>
</dbReference>
<keyword evidence="3" id="KW-0378">Hydrolase</keyword>
<dbReference type="SUPFAM" id="SSF51206">
    <property type="entry name" value="cAMP-binding domain-like"/>
    <property type="match status" value="2"/>
</dbReference>
<evidence type="ECO:0000259" key="5">
    <source>
        <dbReference type="PROSITE" id="PS50042"/>
    </source>
</evidence>
<dbReference type="PROSITE" id="PS00383">
    <property type="entry name" value="TYR_PHOSPHATASE_1"/>
    <property type="match status" value="1"/>
</dbReference>
<dbReference type="InterPro" id="IPR016130">
    <property type="entry name" value="Tyr_Pase_AS"/>
</dbReference>
<dbReference type="PANTHER" id="PTHR23339">
    <property type="entry name" value="TYROSINE SPECIFIC PROTEIN PHOSPHATASE AND DUAL SPECIFICITY PROTEIN PHOSPHATASE"/>
    <property type="match status" value="1"/>
</dbReference>
<dbReference type="InterPro" id="IPR050561">
    <property type="entry name" value="PTP"/>
</dbReference>
<dbReference type="Pfam" id="PF22785">
    <property type="entry name" value="Tc-R-P"/>
    <property type="match status" value="1"/>
</dbReference>
<feature type="domain" description="Tyrosine-protein phosphatase" evidence="6">
    <location>
        <begin position="612"/>
        <end position="766"/>
    </location>
</feature>
<dbReference type="InterPro" id="IPR044506">
    <property type="entry name" value="CDC14_C"/>
</dbReference>
<name>A0A7S4L934_GUITH</name>
<dbReference type="InterPro" id="IPR029260">
    <property type="entry name" value="DSPn"/>
</dbReference>
<dbReference type="Pfam" id="PF00027">
    <property type="entry name" value="cNMP_binding"/>
    <property type="match status" value="2"/>
</dbReference>
<dbReference type="InterPro" id="IPR020422">
    <property type="entry name" value="TYR_PHOSPHATASE_DUAL_dom"/>
</dbReference>
<dbReference type="AlphaFoldDB" id="A0A7S4L934"/>
<evidence type="ECO:0000313" key="8">
    <source>
        <dbReference type="EMBL" id="CAE2318096.1"/>
    </source>
</evidence>
<dbReference type="PROSITE" id="PS50056">
    <property type="entry name" value="TYR_PHOSPHATASE_2"/>
    <property type="match status" value="1"/>
</dbReference>
<dbReference type="Pfam" id="PF14671">
    <property type="entry name" value="DSPn"/>
    <property type="match status" value="1"/>
</dbReference>
<dbReference type="PROSITE" id="PS00888">
    <property type="entry name" value="CNMP_BINDING_1"/>
    <property type="match status" value="1"/>
</dbReference>
<dbReference type="CDD" id="cd00038">
    <property type="entry name" value="CAP_ED"/>
    <property type="match status" value="2"/>
</dbReference>
<sequence length="798" mass="89347">MSMDCDFKKSMASCQLFEAMGPSNRSVAISGMVLRTFESGETILEEGTIGTSMYFLDVGAARVIKKGLHVNDLYAGDFFGEGSFIATVATFKNQTKHFPANVLNRKRTASIIASEACRCLELSVKHFLTCFSDDDVSLQAVLRILANSTQVRNADTKSIDTVVGEGSKNSPRRGHEDDNALTALKKSNSGRDITIGSSTVQSLVSPKGAFMRGKKGPLLDFAEMNKQLETEDRSGSETEANEDFCRTYASCGSNCELFDIMVDKSRMACFSRMSLRQYEAGKMIVKKGEVGTTLFFIETGQALVMADGQTVSRLKDGDFFGEMAFVATCRKFIHLDDSPSGTDDNQLRTCDVVADVHCTCWELSAFDFLSVVKEDLAGNRDVLKMLSKTANKRRAGLDSIMEVRKKYYDSQGLDSEHSAACTPPSSPTVCDESQIEYGRIMELIPKRLGFVIHRDEGQTKLEIMNNRHIFFFSSTHHESYLPFCSDFGPVNLSEVHQFCSYIHQKLSDQRLYNRTLVYYAEKDAALRTNAAFLLGAFLVITQGWSPEEASAAFSDMGYKLFMPFRDATYEQPDFGLSLLDCFRGLKCALQVGWFDYRSFDVNRYLWLDNPANFDVHQICPKLIAFRGPNDSDENMRTPGEYVMVFKKLKVSAVVRLNEQDTYDARGFEEAGIRHYDLFFEDCTTPSFKLVERFLAICDHEPGVVAVHCLAGLGRTGTMIALWIMFNFGWTARDTMAWLRIVRPGSIIGPQQQYLIACEECLRQGKRLPEYKESQGKSNSEALANQVQFGMLQRQAASG</sequence>
<reference evidence="8" key="1">
    <citation type="submission" date="2021-01" db="EMBL/GenBank/DDBJ databases">
        <authorList>
            <person name="Corre E."/>
            <person name="Pelletier E."/>
            <person name="Niang G."/>
            <person name="Scheremetjew M."/>
            <person name="Finn R."/>
            <person name="Kale V."/>
            <person name="Holt S."/>
            <person name="Cochrane G."/>
            <person name="Meng A."/>
            <person name="Brown T."/>
            <person name="Cohen L."/>
        </authorList>
    </citation>
    <scope>NUCLEOTIDE SEQUENCE</scope>
    <source>
        <strain evidence="8">CCMP 2712</strain>
    </source>
</reference>
<gene>
    <name evidence="8" type="ORF">GTHE00462_LOCUS25505</name>
</gene>
<dbReference type="InterPro" id="IPR018488">
    <property type="entry name" value="cNMP-bd_CS"/>
</dbReference>
<dbReference type="SMART" id="SM00195">
    <property type="entry name" value="DSPc"/>
    <property type="match status" value="1"/>
</dbReference>
<dbReference type="InterPro" id="IPR018490">
    <property type="entry name" value="cNMP-bd_dom_sf"/>
</dbReference>